<dbReference type="Gene3D" id="2.130.10.10">
    <property type="entry name" value="YVTN repeat-like/Quinoprotein amine dehydrogenase"/>
    <property type="match status" value="1"/>
</dbReference>
<evidence type="ECO:0000256" key="10">
    <source>
        <dbReference type="ARBA" id="ARBA00023228"/>
    </source>
</evidence>
<evidence type="ECO:0000256" key="13">
    <source>
        <dbReference type="PROSITE-ProRule" id="PRU01006"/>
    </source>
</evidence>
<evidence type="ECO:0000256" key="3">
    <source>
        <dbReference type="ARBA" id="ARBA00007070"/>
    </source>
</evidence>
<dbReference type="EMBL" id="CAXLJM020000031">
    <property type="protein sequence ID" value="CAL8099347.1"/>
    <property type="molecule type" value="Genomic_DNA"/>
</dbReference>
<evidence type="ECO:0000256" key="14">
    <source>
        <dbReference type="SAM" id="MobiDB-lite"/>
    </source>
</evidence>
<evidence type="ECO:0000256" key="11">
    <source>
        <dbReference type="PIRNR" id="PIRNR007860"/>
    </source>
</evidence>
<dbReference type="Pfam" id="PF17122">
    <property type="entry name" value="zf-C3H2C3"/>
    <property type="match status" value="1"/>
</dbReference>
<feature type="compositionally biased region" description="Polar residues" evidence="14">
    <location>
        <begin position="967"/>
        <end position="976"/>
    </location>
</feature>
<dbReference type="SUPFAM" id="SSF50978">
    <property type="entry name" value="WD40 repeat-like"/>
    <property type="match status" value="1"/>
</dbReference>
<evidence type="ECO:0000256" key="8">
    <source>
        <dbReference type="ARBA" id="ARBA00022927"/>
    </source>
</evidence>
<evidence type="ECO:0000256" key="5">
    <source>
        <dbReference type="ARBA" id="ARBA00022723"/>
    </source>
</evidence>
<dbReference type="Gene3D" id="3.30.40.10">
    <property type="entry name" value="Zinc/RING finger domain, C3HC4 (zinc finger)"/>
    <property type="match status" value="1"/>
</dbReference>
<dbReference type="InterPro" id="IPR015943">
    <property type="entry name" value="WD40/YVTN_repeat-like_dom_sf"/>
</dbReference>
<dbReference type="PIRSF" id="PIRSF007860">
    <property type="entry name" value="VPS11"/>
    <property type="match status" value="1"/>
</dbReference>
<evidence type="ECO:0000259" key="15">
    <source>
        <dbReference type="PROSITE" id="PS50089"/>
    </source>
</evidence>
<reference evidence="16 17" key="1">
    <citation type="submission" date="2024-08" db="EMBL/GenBank/DDBJ databases">
        <authorList>
            <person name="Cucini C."/>
            <person name="Frati F."/>
        </authorList>
    </citation>
    <scope>NUCLEOTIDE SEQUENCE [LARGE SCALE GENOMIC DNA]</scope>
</reference>
<dbReference type="PROSITE" id="PS50236">
    <property type="entry name" value="CHCR"/>
    <property type="match status" value="1"/>
</dbReference>
<evidence type="ECO:0000256" key="4">
    <source>
        <dbReference type="ARBA" id="ARBA00022448"/>
    </source>
</evidence>
<dbReference type="InterPro" id="IPR057307">
    <property type="entry name" value="PEP5_VPS11_N"/>
</dbReference>
<dbReference type="InterPro" id="IPR001841">
    <property type="entry name" value="Znf_RING"/>
</dbReference>
<dbReference type="InterPro" id="IPR011990">
    <property type="entry name" value="TPR-like_helical_dom_sf"/>
</dbReference>
<dbReference type="Pfam" id="PF23341">
    <property type="entry name" value="PEP5_VPS11_N"/>
    <property type="match status" value="1"/>
</dbReference>
<evidence type="ECO:0000256" key="6">
    <source>
        <dbReference type="ARBA" id="ARBA00022771"/>
    </source>
</evidence>
<dbReference type="InterPro" id="IPR057308">
    <property type="entry name" value="CHCR_PEP5_VPS11"/>
</dbReference>
<keyword evidence="4" id="KW-0813">Transport</keyword>
<dbReference type="Proteomes" id="UP001642540">
    <property type="component" value="Unassembled WGS sequence"/>
</dbReference>
<evidence type="ECO:0000256" key="7">
    <source>
        <dbReference type="ARBA" id="ARBA00022833"/>
    </source>
</evidence>
<name>A0ABP1QDI3_9HEXA</name>
<proteinExistence type="inferred from homology"/>
<evidence type="ECO:0000256" key="12">
    <source>
        <dbReference type="PROSITE-ProRule" id="PRU00175"/>
    </source>
</evidence>
<dbReference type="InterPro" id="IPR016528">
    <property type="entry name" value="VPS11"/>
</dbReference>
<dbReference type="SUPFAM" id="SSF57850">
    <property type="entry name" value="RING/U-box"/>
    <property type="match status" value="1"/>
</dbReference>
<dbReference type="InterPro" id="IPR000547">
    <property type="entry name" value="Clathrin_H-chain/VPS_repeat"/>
</dbReference>
<comment type="caution">
    <text evidence="16">The sequence shown here is derived from an EMBL/GenBank/DDBJ whole genome shotgun (WGS) entry which is preliminary data.</text>
</comment>
<keyword evidence="9 11" id="KW-0472">Membrane</keyword>
<dbReference type="CDD" id="cd16688">
    <property type="entry name" value="RING-H2_Vps11"/>
    <property type="match status" value="1"/>
</dbReference>
<evidence type="ECO:0000256" key="1">
    <source>
        <dbReference type="ARBA" id="ARBA00004371"/>
    </source>
</evidence>
<feature type="region of interest" description="Disordered" evidence="14">
    <location>
        <begin position="955"/>
        <end position="1060"/>
    </location>
</feature>
<evidence type="ECO:0000313" key="16">
    <source>
        <dbReference type="EMBL" id="CAL8099347.1"/>
    </source>
</evidence>
<dbReference type="InterPro" id="IPR036322">
    <property type="entry name" value="WD40_repeat_dom_sf"/>
</dbReference>
<keyword evidence="10" id="KW-0458">Lysosome</keyword>
<sequence>MTLFQCRRFHFFDLEKIDVDISVQETLKDASVRCGTSGRGCIFLGDSDGAVHSISRQLTAKTVAEAHMKGIVQIHQCRQSSYLLTLGEDEPGAYSLKVWDAMLVEQDPTRSRLSLKSVIKLSRVKPPTCFAVHENLTLLAVGYEDGEIQLYRGELTRGRSIKPKILQREGEHGSVTGLAFKTMEKSILLFSASKHAVTPFDVTNKDRDVNFQGDKVGGELNCSCYAEGSSEDHFIVGRSDAVYCYTHEGRGPCYGFDGEKHLLYYFRGYLLIIALASVESYHLTIFDCANKFVAFQSTIHSSEPIKVAASEWGCLFLLTSDGSFWQLKERDLQTKMTVFYKKNHYDLAIKVAKCNNFDPEGMADIYRQYGDHLYNKGDLDGAIRQYCKTVGKLEASYVVRKYMDASRVLNLLEYLEVIHKTGIATQDMTTLLLNCLTKLKQNEKIEHYMKDPSCNFLDPETAIKVFRKGGMYKQAYQLANKHELYGCALQILIDDVRDPCKEDLYSILEKVLQTEKAEEILRKYGSSLVQLVSHVDPKSTESWVKIVGLLSLSPSKRELVELFISKKEVLVPLLEDICQDFESSDGPLMNLLLEAYLDQWANKKDTDVATKEKLLALLTKAPDCPSWDWARALFACKMFGFSSGEIIAFEKLGLHNDLLAIRHAEASSNPSLWPKFFETCQKYAETKPSLWKDAFYLITTPMEGSAYYCPQHIVEDILDRLLAQNLMEPLPIIDRLCKTRLKLGSVRLFLSKVLDRKGIEEYEEESTNLQGETSKIREHIEGLRTKPLVFQGTRCNACSQKLDFPSVHFLCQHSFHQQCFDSFAANERDCPVCWQKNRDLLEAERADKKPTKASLDANFAVQLSNSKSNSFAVIADAFSKGIFRDENQKPREILGPKRSIEKLRVPTVKPFDTQEPTSEARLRLHEGTLSYSDKPVSTPSQAPIESLLETMKKSPAVTSGFEGRRSPISQPKSATSLPFPRVQSAATSTTSRKESPQVQRRKPPVSITAAAQQTVKQPETKNPFEEEEDTSNPFLEPEPTPSKNPFEEDEYDSSLNPFAE</sequence>
<dbReference type="Gene3D" id="1.25.40.10">
    <property type="entry name" value="Tetratricopeptide repeat domain"/>
    <property type="match status" value="1"/>
</dbReference>
<organism evidence="16 17">
    <name type="scientific">Orchesella dallaii</name>
    <dbReference type="NCBI Taxonomy" id="48710"/>
    <lineage>
        <taxon>Eukaryota</taxon>
        <taxon>Metazoa</taxon>
        <taxon>Ecdysozoa</taxon>
        <taxon>Arthropoda</taxon>
        <taxon>Hexapoda</taxon>
        <taxon>Collembola</taxon>
        <taxon>Entomobryomorpha</taxon>
        <taxon>Entomobryoidea</taxon>
        <taxon>Orchesellidae</taxon>
        <taxon>Orchesellinae</taxon>
        <taxon>Orchesella</taxon>
    </lineage>
</organism>
<keyword evidence="6 12" id="KW-0863">Zinc-finger</keyword>
<evidence type="ECO:0000256" key="2">
    <source>
        <dbReference type="ARBA" id="ARBA00004492"/>
    </source>
</evidence>
<dbReference type="PROSITE" id="PS50089">
    <property type="entry name" value="ZF_RING_2"/>
    <property type="match status" value="1"/>
</dbReference>
<comment type="similarity">
    <text evidence="3 11">Belongs to the VPS11 family.</text>
</comment>
<keyword evidence="7" id="KW-0862">Zinc</keyword>
<feature type="domain" description="RING-type" evidence="15">
    <location>
        <begin position="795"/>
        <end position="833"/>
    </location>
</feature>
<evidence type="ECO:0000256" key="9">
    <source>
        <dbReference type="ARBA" id="ARBA00023136"/>
    </source>
</evidence>
<comment type="subcellular location">
    <subcellularLocation>
        <location evidence="2">Late endosome membrane</location>
        <topology evidence="2">Peripheral membrane protein</topology>
        <orientation evidence="2">Cytoplasmic side</orientation>
    </subcellularLocation>
    <subcellularLocation>
        <location evidence="1">Lysosome</location>
    </subcellularLocation>
</comment>
<keyword evidence="8" id="KW-0653">Protein transport</keyword>
<keyword evidence="5" id="KW-0479">Metal-binding</keyword>
<accession>A0ABP1QDI3</accession>
<keyword evidence="17" id="KW-1185">Reference proteome</keyword>
<protein>
    <recommendedName>
        <fullName evidence="11">Vacuolar protein sorting-associated protein 11 homolog</fullName>
    </recommendedName>
</protein>
<dbReference type="PANTHER" id="PTHR23323:SF24">
    <property type="entry name" value="VACUOLAR PROTEIN SORTING-ASSOCIATED PROTEIN 11 HOMOLOG"/>
    <property type="match status" value="1"/>
</dbReference>
<evidence type="ECO:0000313" key="17">
    <source>
        <dbReference type="Proteomes" id="UP001642540"/>
    </source>
</evidence>
<dbReference type="Pfam" id="PF23356">
    <property type="entry name" value="TPR_PEP5_VPS11"/>
    <property type="match status" value="1"/>
</dbReference>
<dbReference type="PANTHER" id="PTHR23323">
    <property type="entry name" value="VACUOLAR PROTEIN SORTING-ASSOCIATED PROTEIN"/>
    <property type="match status" value="1"/>
</dbReference>
<gene>
    <name evidence="16" type="ORF">ODALV1_LOCUS10215</name>
</gene>
<feature type="repeat" description="CHCR" evidence="13">
    <location>
        <begin position="386"/>
        <end position="533"/>
    </location>
</feature>
<dbReference type="InterPro" id="IPR013083">
    <property type="entry name" value="Znf_RING/FYVE/PHD"/>
</dbReference>